<feature type="region of interest" description="Disordered" evidence="1">
    <location>
        <begin position="92"/>
        <end position="129"/>
    </location>
</feature>
<reference evidence="2 3" key="1">
    <citation type="journal article" date="2018" name="Front. Plant Sci.">
        <title>Red Clover (Trifolium pratense) and Zigzag Clover (T. medium) - A Picture of Genomic Similarities and Differences.</title>
        <authorList>
            <person name="Dluhosova J."/>
            <person name="Istvanek J."/>
            <person name="Nedelnik J."/>
            <person name="Repkova J."/>
        </authorList>
    </citation>
    <scope>NUCLEOTIDE SEQUENCE [LARGE SCALE GENOMIC DNA]</scope>
    <source>
        <strain evidence="3">cv. 10/8</strain>
        <tissue evidence="2">Leaf</tissue>
    </source>
</reference>
<dbReference type="Proteomes" id="UP000265520">
    <property type="component" value="Unassembled WGS sequence"/>
</dbReference>
<comment type="caution">
    <text evidence="2">The sequence shown here is derived from an EMBL/GenBank/DDBJ whole genome shotgun (WGS) entry which is preliminary data.</text>
</comment>
<dbReference type="EMBL" id="LXQA010110288">
    <property type="protein sequence ID" value="MCI18473.1"/>
    <property type="molecule type" value="Genomic_DNA"/>
</dbReference>
<dbReference type="PANTHER" id="PTHR48429">
    <property type="entry name" value="AGENET DOMAIN-CONTAINING PROTEIN"/>
    <property type="match status" value="1"/>
</dbReference>
<feature type="non-terminal residue" evidence="2">
    <location>
        <position position="129"/>
    </location>
</feature>
<protein>
    <submittedName>
        <fullName evidence="2">Serine-rich adhesin for platelets-like</fullName>
    </submittedName>
</protein>
<evidence type="ECO:0000256" key="1">
    <source>
        <dbReference type="SAM" id="MobiDB-lite"/>
    </source>
</evidence>
<dbReference type="InterPro" id="IPR055274">
    <property type="entry name" value="SWO1"/>
</dbReference>
<evidence type="ECO:0000313" key="3">
    <source>
        <dbReference type="Proteomes" id="UP000265520"/>
    </source>
</evidence>
<proteinExistence type="predicted"/>
<accession>A0A392Q240</accession>
<dbReference type="AlphaFoldDB" id="A0A392Q240"/>
<feature type="compositionally biased region" description="Polar residues" evidence="1">
    <location>
        <begin position="29"/>
        <end position="39"/>
    </location>
</feature>
<evidence type="ECO:0000313" key="2">
    <source>
        <dbReference type="EMBL" id="MCI18473.1"/>
    </source>
</evidence>
<feature type="non-terminal residue" evidence="2">
    <location>
        <position position="1"/>
    </location>
</feature>
<organism evidence="2 3">
    <name type="scientific">Trifolium medium</name>
    <dbReference type="NCBI Taxonomy" id="97028"/>
    <lineage>
        <taxon>Eukaryota</taxon>
        <taxon>Viridiplantae</taxon>
        <taxon>Streptophyta</taxon>
        <taxon>Embryophyta</taxon>
        <taxon>Tracheophyta</taxon>
        <taxon>Spermatophyta</taxon>
        <taxon>Magnoliopsida</taxon>
        <taxon>eudicotyledons</taxon>
        <taxon>Gunneridae</taxon>
        <taxon>Pentapetalae</taxon>
        <taxon>rosids</taxon>
        <taxon>fabids</taxon>
        <taxon>Fabales</taxon>
        <taxon>Fabaceae</taxon>
        <taxon>Papilionoideae</taxon>
        <taxon>50 kb inversion clade</taxon>
        <taxon>NPAAA clade</taxon>
        <taxon>Hologalegina</taxon>
        <taxon>IRL clade</taxon>
        <taxon>Trifolieae</taxon>
        <taxon>Trifolium</taxon>
    </lineage>
</organism>
<name>A0A392Q240_9FABA</name>
<keyword evidence="3" id="KW-1185">Reference proteome</keyword>
<sequence length="129" mass="14190">SGETSVVGAWHLRLSLIWNDGKWVESSKVGANNSLTNEGDTPREKRPKLGSPARELVKGKDKASKVTDAAELANPSELRFFNLTEDDKVFNVGKNNKNEKKPDSHRLARSGLQKEGPRVIFGVPKPGKK</sequence>
<feature type="compositionally biased region" description="Basic and acidic residues" evidence="1">
    <location>
        <begin position="96"/>
        <end position="106"/>
    </location>
</feature>
<feature type="region of interest" description="Disordered" evidence="1">
    <location>
        <begin position="28"/>
        <end position="62"/>
    </location>
</feature>
<dbReference type="PANTHER" id="PTHR48429:SF1">
    <property type="entry name" value="AGENET DOMAIN-CONTAINING PROTEIN"/>
    <property type="match status" value="1"/>
</dbReference>